<dbReference type="AlphaFoldDB" id="A0A0E4GWC4"/>
<evidence type="ECO:0000313" key="2">
    <source>
        <dbReference type="Proteomes" id="UP000199251"/>
    </source>
</evidence>
<reference evidence="1 2" key="1">
    <citation type="submission" date="2015-03" db="EMBL/GenBank/DDBJ databases">
        <authorList>
            <person name="Urmite Genomes"/>
        </authorList>
    </citation>
    <scope>NUCLEOTIDE SEQUENCE [LARGE SCALE GENOMIC DNA]</scope>
    <source>
        <strain evidence="1 2">CSUR P1491</strain>
    </source>
</reference>
<sequence>MVMTPGYTTFLKPAGVFKSGVLNLENCLETDPLVKHNWGMVNRLSTDQRAQIVSCLCEGMSIRATTRVTGSAKNTITKLLVELGAACAAYQDAALFDLPCNNIQCDEIWSFCYSKQKNVPDEHQGEFGYGDVWTWTAICADTKLVPSWLVGERPHSMQKCSSGTWLVGSPTESSSPPTACACT</sequence>
<protein>
    <recommendedName>
        <fullName evidence="3">Transposase</fullName>
    </recommendedName>
</protein>
<gene>
    <name evidence="1" type="ORF">BN1232_01131</name>
</gene>
<name>A0A0E4GWC4_MYCLN</name>
<proteinExistence type="predicted"/>
<dbReference type="Proteomes" id="UP000199251">
    <property type="component" value="Unassembled WGS sequence"/>
</dbReference>
<organism evidence="1 2">
    <name type="scientific">Mycobacterium lentiflavum</name>
    <dbReference type="NCBI Taxonomy" id="141349"/>
    <lineage>
        <taxon>Bacteria</taxon>
        <taxon>Bacillati</taxon>
        <taxon>Actinomycetota</taxon>
        <taxon>Actinomycetes</taxon>
        <taxon>Mycobacteriales</taxon>
        <taxon>Mycobacteriaceae</taxon>
        <taxon>Mycobacterium</taxon>
        <taxon>Mycobacterium simiae complex</taxon>
    </lineage>
</organism>
<accession>A0A0E4GWC4</accession>
<evidence type="ECO:0000313" key="1">
    <source>
        <dbReference type="EMBL" id="CQD06528.1"/>
    </source>
</evidence>
<evidence type="ECO:0008006" key="3">
    <source>
        <dbReference type="Google" id="ProtNLM"/>
    </source>
</evidence>
<dbReference type="EMBL" id="CTEE01000001">
    <property type="protein sequence ID" value="CQD06528.1"/>
    <property type="molecule type" value="Genomic_DNA"/>
</dbReference>